<comment type="catalytic activity">
    <reaction evidence="12">
        <text>ssDNA + n NTP = ssDNA/pppN(pN)n-1 hybrid + (n-1) diphosphate.</text>
        <dbReference type="EC" id="2.7.7.101"/>
    </reaction>
</comment>
<dbReference type="AlphaFoldDB" id="A0A2M6XBH6"/>
<dbReference type="InterPro" id="IPR002694">
    <property type="entry name" value="Znf_CHC2"/>
</dbReference>
<evidence type="ECO:0000256" key="12">
    <source>
        <dbReference type="HAMAP-Rule" id="MF_00974"/>
    </source>
</evidence>
<feature type="coiled-coil region" evidence="15">
    <location>
        <begin position="544"/>
        <end position="581"/>
    </location>
</feature>
<dbReference type="EC" id="2.7.7.101" evidence="12"/>
<dbReference type="GO" id="GO:0000428">
    <property type="term" value="C:DNA-directed RNA polymerase complex"/>
    <property type="evidence" value="ECO:0007669"/>
    <property type="project" value="UniProtKB-KW"/>
</dbReference>
<comment type="subunit">
    <text evidence="12">Monomer. Interacts with DnaB.</text>
</comment>
<organism evidence="17 18">
    <name type="scientific">Candidatus Shapirobacteria bacterium CG09_land_8_20_14_0_10_49_15</name>
    <dbReference type="NCBI Taxonomy" id="1974482"/>
    <lineage>
        <taxon>Bacteria</taxon>
        <taxon>Candidatus Shapironibacteriota</taxon>
    </lineage>
</organism>
<name>A0A2M6XBH6_9BACT</name>
<sequence length="585" mass="66157">MADELEEIKRRVDIVELIGEYVSLKKTGRNFKGLCPFHSEKTPSFIVSPERQIWHCFGQCNEGGDLFGFLMKIENLEFGEALQVLAKRAGVKLTSYRPSEGERQKQLLYEANHLAAEYYHFVLTKHPAGQPARDYLAKRGISQKSVETFWLGFSPNMWDGLQRFLVAKKGYRSQDLENAGLIIRGSRGYYDRFRQRVMFPLADHRGNTRGFAGRVIDPTIKEAKYVNTPETLIYHKSDLLYGLVENKQAIKKADAAVLVEGELDMISSCQAGVNNVVAIKGSALTANQIYRLGFFTKNLVFALDADLAGNQAARRGIELADEAGMSLRAVEIEGGKDPDEVAQKSPERWRQMVAQAVAVYDFLLDLAFGRFDARTAEGKRQIGEQLVPMLAKITDEIVRSHYIQLVADRLGVAVEAVEAAVGKKVKPEGKMTVETNLAPEAQSRREILERHLLGLAFQSGQWPWLRQREVRQLIKTPRFAGIVESLGQYLPKHQTYRSESLAKVLPAELLPAFNQFYLLDLADLISEEEALKKEWGKTLVRLNQVDVREKLNQLAAEIKRLERQNQSTDKLNQEFRTLSQQLSTV</sequence>
<evidence type="ECO:0000259" key="16">
    <source>
        <dbReference type="PROSITE" id="PS50880"/>
    </source>
</evidence>
<dbReference type="Pfam" id="PF08275">
    <property type="entry name" value="DNAG_N"/>
    <property type="match status" value="1"/>
</dbReference>
<evidence type="ECO:0000256" key="4">
    <source>
        <dbReference type="ARBA" id="ARBA00022695"/>
    </source>
</evidence>
<dbReference type="PIRSF" id="PIRSF002811">
    <property type="entry name" value="DnaG"/>
    <property type="match status" value="1"/>
</dbReference>
<evidence type="ECO:0000256" key="3">
    <source>
        <dbReference type="ARBA" id="ARBA00022679"/>
    </source>
</evidence>
<dbReference type="InterPro" id="IPR006171">
    <property type="entry name" value="TOPRIM_dom"/>
</dbReference>
<keyword evidence="9" id="KW-0460">Magnesium</keyword>
<evidence type="ECO:0000256" key="2">
    <source>
        <dbReference type="ARBA" id="ARBA00022515"/>
    </source>
</evidence>
<keyword evidence="7 14" id="KW-0863">Zinc-finger</keyword>
<keyword evidence="10 12" id="KW-0238">DNA-binding</keyword>
<dbReference type="GO" id="GO:1990077">
    <property type="term" value="C:primosome complex"/>
    <property type="evidence" value="ECO:0007669"/>
    <property type="project" value="UniProtKB-KW"/>
</dbReference>
<evidence type="ECO:0000313" key="17">
    <source>
        <dbReference type="EMBL" id="PIU02424.1"/>
    </source>
</evidence>
<dbReference type="Gene3D" id="3.90.580.10">
    <property type="entry name" value="Zinc finger, CHC2-type domain"/>
    <property type="match status" value="1"/>
</dbReference>
<keyword evidence="3 12" id="KW-0808">Transferase</keyword>
<dbReference type="HAMAP" id="MF_00974">
    <property type="entry name" value="DNA_primase_DnaG"/>
    <property type="match status" value="1"/>
</dbReference>
<reference evidence="18" key="1">
    <citation type="submission" date="2017-09" db="EMBL/GenBank/DDBJ databases">
        <title>Depth-based differentiation of microbial function through sediment-hosted aquifers and enrichment of novel symbionts in the deep terrestrial subsurface.</title>
        <authorList>
            <person name="Probst A.J."/>
            <person name="Ladd B."/>
            <person name="Jarett J.K."/>
            <person name="Geller-Mcgrath D.E."/>
            <person name="Sieber C.M.K."/>
            <person name="Emerson J.B."/>
            <person name="Anantharaman K."/>
            <person name="Thomas B.C."/>
            <person name="Malmstrom R."/>
            <person name="Stieglmeier M."/>
            <person name="Klingl A."/>
            <person name="Woyke T."/>
            <person name="Ryan C.M."/>
            <person name="Banfield J.F."/>
        </authorList>
    </citation>
    <scope>NUCLEOTIDE SEQUENCE [LARGE SCALE GENOMIC DNA]</scope>
</reference>
<dbReference type="FunFam" id="3.90.580.10:FF:000001">
    <property type="entry name" value="DNA primase"/>
    <property type="match status" value="1"/>
</dbReference>
<dbReference type="InterPro" id="IPR050219">
    <property type="entry name" value="DnaG_primase"/>
</dbReference>
<dbReference type="Gene3D" id="3.90.980.10">
    <property type="entry name" value="DNA primase, catalytic core, N-terminal domain"/>
    <property type="match status" value="1"/>
</dbReference>
<keyword evidence="5 12" id="KW-0235">DNA replication</keyword>
<dbReference type="GO" id="GO:0003677">
    <property type="term" value="F:DNA binding"/>
    <property type="evidence" value="ECO:0007669"/>
    <property type="project" value="UniProtKB-KW"/>
</dbReference>
<dbReference type="InterPro" id="IPR034151">
    <property type="entry name" value="TOPRIM_DnaG_bac"/>
</dbReference>
<keyword evidence="4 12" id="KW-0548">Nucleotidyltransferase</keyword>
<feature type="domain" description="Toprim" evidence="16">
    <location>
        <begin position="254"/>
        <end position="335"/>
    </location>
</feature>
<dbReference type="SUPFAM" id="SSF57783">
    <property type="entry name" value="Zinc beta-ribbon"/>
    <property type="match status" value="1"/>
</dbReference>
<dbReference type="CDD" id="cd03364">
    <property type="entry name" value="TOPRIM_DnaG_primases"/>
    <property type="match status" value="1"/>
</dbReference>
<evidence type="ECO:0000256" key="8">
    <source>
        <dbReference type="ARBA" id="ARBA00022833"/>
    </source>
</evidence>
<dbReference type="GO" id="GO:0006269">
    <property type="term" value="P:DNA replication, synthesis of primer"/>
    <property type="evidence" value="ECO:0007669"/>
    <property type="project" value="UniProtKB-UniRule"/>
</dbReference>
<keyword evidence="2 12" id="KW-0639">Primosome</keyword>
<dbReference type="Proteomes" id="UP000231214">
    <property type="component" value="Unassembled WGS sequence"/>
</dbReference>
<evidence type="ECO:0000256" key="9">
    <source>
        <dbReference type="ARBA" id="ARBA00022842"/>
    </source>
</evidence>
<dbReference type="PANTHER" id="PTHR30313">
    <property type="entry name" value="DNA PRIMASE"/>
    <property type="match status" value="1"/>
</dbReference>
<dbReference type="SMART" id="SM00400">
    <property type="entry name" value="ZnF_CHCC"/>
    <property type="match status" value="1"/>
</dbReference>
<dbReference type="InterPro" id="IPR006295">
    <property type="entry name" value="DNA_primase_DnaG"/>
</dbReference>
<dbReference type="Pfam" id="PF01807">
    <property type="entry name" value="Zn_ribbon_DnaG"/>
    <property type="match status" value="1"/>
</dbReference>
<dbReference type="InterPro" id="IPR013264">
    <property type="entry name" value="DNAG_N"/>
</dbReference>
<dbReference type="Pfam" id="PF10410">
    <property type="entry name" value="DnaB_bind"/>
    <property type="match status" value="1"/>
</dbReference>
<protein>
    <recommendedName>
        <fullName evidence="12 13">DNA primase</fullName>
        <ecNumber evidence="12">2.7.7.101</ecNumber>
    </recommendedName>
</protein>
<evidence type="ECO:0000313" key="18">
    <source>
        <dbReference type="Proteomes" id="UP000231214"/>
    </source>
</evidence>
<comment type="caution">
    <text evidence="17">The sequence shown here is derived from an EMBL/GenBank/DDBJ whole genome shotgun (WGS) entry which is preliminary data.</text>
</comment>
<evidence type="ECO:0000256" key="14">
    <source>
        <dbReference type="PIRSR" id="PIRSR002811-1"/>
    </source>
</evidence>
<dbReference type="NCBIfam" id="TIGR01391">
    <property type="entry name" value="dnaG"/>
    <property type="match status" value="1"/>
</dbReference>
<dbReference type="GO" id="GO:0003899">
    <property type="term" value="F:DNA-directed RNA polymerase activity"/>
    <property type="evidence" value="ECO:0007669"/>
    <property type="project" value="UniProtKB-UniRule"/>
</dbReference>
<proteinExistence type="inferred from homology"/>
<dbReference type="Gene3D" id="3.40.1360.10">
    <property type="match status" value="1"/>
</dbReference>
<evidence type="ECO:0000256" key="13">
    <source>
        <dbReference type="PIRNR" id="PIRNR002811"/>
    </source>
</evidence>
<evidence type="ECO:0000256" key="11">
    <source>
        <dbReference type="ARBA" id="ARBA00023163"/>
    </source>
</evidence>
<evidence type="ECO:0000256" key="15">
    <source>
        <dbReference type="SAM" id="Coils"/>
    </source>
</evidence>
<dbReference type="GO" id="GO:0008270">
    <property type="term" value="F:zinc ion binding"/>
    <property type="evidence" value="ECO:0007669"/>
    <property type="project" value="UniProtKB-KW"/>
</dbReference>
<comment type="cofactor">
    <cofactor evidence="13 14">
        <name>Zn(2+)</name>
        <dbReference type="ChEBI" id="CHEBI:29105"/>
    </cofactor>
    <text evidence="13 14">Binds 1 zinc ion per monomer.</text>
</comment>
<keyword evidence="1 12" id="KW-0240">DNA-directed RNA polymerase</keyword>
<comment type="similarity">
    <text evidence="12 13">Belongs to the DnaG primase family.</text>
</comment>
<dbReference type="PANTHER" id="PTHR30313:SF2">
    <property type="entry name" value="DNA PRIMASE"/>
    <property type="match status" value="1"/>
</dbReference>
<keyword evidence="11 12" id="KW-0804">Transcription</keyword>
<evidence type="ECO:0000256" key="10">
    <source>
        <dbReference type="ARBA" id="ARBA00023125"/>
    </source>
</evidence>
<keyword evidence="6 13" id="KW-0479">Metal-binding</keyword>
<evidence type="ECO:0000256" key="6">
    <source>
        <dbReference type="ARBA" id="ARBA00022723"/>
    </source>
</evidence>
<keyword evidence="8 13" id="KW-0862">Zinc</keyword>
<evidence type="ECO:0000256" key="7">
    <source>
        <dbReference type="ARBA" id="ARBA00022771"/>
    </source>
</evidence>
<dbReference type="InterPro" id="IPR036977">
    <property type="entry name" value="DNA_primase_Znf_CHC2"/>
</dbReference>
<dbReference type="PROSITE" id="PS50880">
    <property type="entry name" value="TOPRIM"/>
    <property type="match status" value="1"/>
</dbReference>
<dbReference type="SMART" id="SM00493">
    <property type="entry name" value="TOPRIM"/>
    <property type="match status" value="1"/>
</dbReference>
<dbReference type="InterPro" id="IPR037068">
    <property type="entry name" value="DNA_primase_core_N_sf"/>
</dbReference>
<feature type="zinc finger region" description="CHC2-type" evidence="14">
    <location>
        <begin position="35"/>
        <end position="60"/>
    </location>
</feature>
<accession>A0A2M6XBH6</accession>
<comment type="caution">
    <text evidence="12">Lacks conserved residue(s) required for the propagation of feature annotation.</text>
</comment>
<dbReference type="SUPFAM" id="SSF56731">
    <property type="entry name" value="DNA primase core"/>
    <property type="match status" value="1"/>
</dbReference>
<keyword evidence="15" id="KW-0175">Coiled coil</keyword>
<dbReference type="EMBL" id="PEZK01000005">
    <property type="protein sequence ID" value="PIU02424.1"/>
    <property type="molecule type" value="Genomic_DNA"/>
</dbReference>
<dbReference type="InterPro" id="IPR030846">
    <property type="entry name" value="DnaG_bac"/>
</dbReference>
<gene>
    <name evidence="12" type="primary">dnaG</name>
    <name evidence="17" type="ORF">COT66_00265</name>
</gene>
<dbReference type="Pfam" id="PF13155">
    <property type="entry name" value="Toprim_2"/>
    <property type="match status" value="1"/>
</dbReference>
<comment type="function">
    <text evidence="12 13">RNA polymerase that catalyzes the synthesis of short RNA molecules used as primers for DNA polymerase during DNA replication.</text>
</comment>
<evidence type="ECO:0000256" key="1">
    <source>
        <dbReference type="ARBA" id="ARBA00022478"/>
    </source>
</evidence>
<evidence type="ECO:0000256" key="5">
    <source>
        <dbReference type="ARBA" id="ARBA00022705"/>
    </source>
</evidence>
<dbReference type="GO" id="GO:0005737">
    <property type="term" value="C:cytoplasm"/>
    <property type="evidence" value="ECO:0007669"/>
    <property type="project" value="TreeGrafter"/>
</dbReference>
<dbReference type="InterPro" id="IPR019475">
    <property type="entry name" value="DNA_primase_DnaB-bd"/>
</dbReference>